<reference evidence="2 3" key="2">
    <citation type="submission" date="2024-10" db="EMBL/GenBank/DDBJ databases">
        <authorList>
            <person name="Ryan C."/>
        </authorList>
    </citation>
    <scope>NUCLEOTIDE SEQUENCE [LARGE SCALE GENOMIC DNA]</scope>
</reference>
<evidence type="ECO:0000256" key="1">
    <source>
        <dbReference type="SAM" id="MobiDB-lite"/>
    </source>
</evidence>
<organism evidence="2 3">
    <name type="scientific">Urochloa decumbens</name>
    <dbReference type="NCBI Taxonomy" id="240449"/>
    <lineage>
        <taxon>Eukaryota</taxon>
        <taxon>Viridiplantae</taxon>
        <taxon>Streptophyta</taxon>
        <taxon>Embryophyta</taxon>
        <taxon>Tracheophyta</taxon>
        <taxon>Spermatophyta</taxon>
        <taxon>Magnoliopsida</taxon>
        <taxon>Liliopsida</taxon>
        <taxon>Poales</taxon>
        <taxon>Poaceae</taxon>
        <taxon>PACMAD clade</taxon>
        <taxon>Panicoideae</taxon>
        <taxon>Panicodae</taxon>
        <taxon>Paniceae</taxon>
        <taxon>Melinidinae</taxon>
        <taxon>Urochloa</taxon>
    </lineage>
</organism>
<reference evidence="3" key="1">
    <citation type="submission" date="2024-06" db="EMBL/GenBank/DDBJ databases">
        <authorList>
            <person name="Ryan C."/>
        </authorList>
    </citation>
    <scope>NUCLEOTIDE SEQUENCE [LARGE SCALE GENOMIC DNA]</scope>
</reference>
<dbReference type="AlphaFoldDB" id="A0ABC9B922"/>
<proteinExistence type="predicted"/>
<gene>
    <name evidence="2" type="ORF">URODEC1_LOCUS63211</name>
</gene>
<feature type="region of interest" description="Disordered" evidence="1">
    <location>
        <begin position="14"/>
        <end position="49"/>
    </location>
</feature>
<feature type="compositionally biased region" description="Low complexity" evidence="1">
    <location>
        <begin position="18"/>
        <end position="35"/>
    </location>
</feature>
<accession>A0ABC9B922</accession>
<name>A0ABC9B922_9POAL</name>
<dbReference type="Proteomes" id="UP001497457">
    <property type="component" value="Chromosome 25rd"/>
</dbReference>
<keyword evidence="3" id="KW-1185">Reference proteome</keyword>
<dbReference type="EMBL" id="OZ075135">
    <property type="protein sequence ID" value="CAL4997035.1"/>
    <property type="molecule type" value="Genomic_DNA"/>
</dbReference>
<evidence type="ECO:0000313" key="2">
    <source>
        <dbReference type="EMBL" id="CAL4997035.1"/>
    </source>
</evidence>
<evidence type="ECO:0000313" key="3">
    <source>
        <dbReference type="Proteomes" id="UP001497457"/>
    </source>
</evidence>
<protein>
    <submittedName>
        <fullName evidence="2">Uncharacterized protein</fullName>
    </submittedName>
</protein>
<sequence length="66" mass="6952">MSLRHVMSRMAWRDAKDAASSSPAPWGAKRAAPADSSRRAARGGAAPAAAEPVRALMFLSFWGPNA</sequence>